<dbReference type="OrthoDB" id="3358017at2759"/>
<keyword evidence="8" id="KW-1185">Reference proteome</keyword>
<reference evidence="7 8" key="1">
    <citation type="journal article" date="2007" name="Nat. Biotechnol.">
        <title>Genome sequence of the lignocellulose-bioconverting and xylose-fermenting yeast Pichia stipitis.</title>
        <authorList>
            <person name="Jeffries T.W."/>
            <person name="Grigoriev I.V."/>
            <person name="Grimwood J."/>
            <person name="Laplaza J.M."/>
            <person name="Aerts A."/>
            <person name="Salamov A."/>
            <person name="Schmutz J."/>
            <person name="Lindquist E."/>
            <person name="Dehal P."/>
            <person name="Shapiro H."/>
            <person name="Jin Y.S."/>
            <person name="Passoth V."/>
            <person name="Richardson P.M."/>
        </authorList>
    </citation>
    <scope>NUCLEOTIDE SEQUENCE [LARGE SCALE GENOMIC DNA]</scope>
    <source>
        <strain evidence="8">ATCC 58785 / CBS 6054 / NBRC 10063 / NRRL Y-11545</strain>
    </source>
</reference>
<evidence type="ECO:0000256" key="6">
    <source>
        <dbReference type="SAM" id="Phobius"/>
    </source>
</evidence>
<name>A3GI39_PICST</name>
<feature type="transmembrane region" description="Helical" evidence="6">
    <location>
        <begin position="84"/>
        <end position="109"/>
    </location>
</feature>
<keyword evidence="4 6" id="KW-1133">Transmembrane helix</keyword>
<sequence length="305" mass="33778">MDEWKAFNYIPMLSVNIQFAAVFAVFLAVQVLYSWHLHTKYSSSLGKTKLKRFHLMMIPFSIGMALEVVGFAGRIINHYDLQSLAGFIIQAVCILLGPTFMAATIYMSFGEIVKTLDASHHSVVPIAKLTKIFVGGDLLSLTLQSTGGSLTTNDSKMLYNIGEKIILGGLFVQLIFFGVFVLCVLSFYVKCSNSPTKSAAMNSARSSIIQNWKIHVISLVVASLLILGRSVYRVIEFLQGANGILISDEKYLFLLDSHLVASAALHMIVFYTPSMLCYTEKENMKSSTIRTDQKFSVPETEPVSV</sequence>
<dbReference type="InParanoid" id="A3GI39"/>
<organism evidence="7 8">
    <name type="scientific">Scheffersomyces stipitis (strain ATCC 58785 / CBS 6054 / NBRC 10063 / NRRL Y-11545)</name>
    <name type="common">Yeast</name>
    <name type="synonym">Pichia stipitis</name>
    <dbReference type="NCBI Taxonomy" id="322104"/>
    <lineage>
        <taxon>Eukaryota</taxon>
        <taxon>Fungi</taxon>
        <taxon>Dikarya</taxon>
        <taxon>Ascomycota</taxon>
        <taxon>Saccharomycotina</taxon>
        <taxon>Pichiomycetes</taxon>
        <taxon>Debaryomycetaceae</taxon>
        <taxon>Scheffersomyces</taxon>
    </lineage>
</organism>
<comment type="similarity">
    <text evidence="2">Belongs to the lipid-translocating exporter (LTE) (TC 9.A.26.1) family.</text>
</comment>
<keyword evidence="5 6" id="KW-0472">Membrane</keyword>
<dbReference type="PANTHER" id="PTHR31465:SF1">
    <property type="entry name" value="PROTEIN RTA1-RELATED"/>
    <property type="match status" value="1"/>
</dbReference>
<protein>
    <submittedName>
        <fullName evidence="7">Putative transporter or flippase transmembrane protein</fullName>
    </submittedName>
</protein>
<evidence type="ECO:0000313" key="7">
    <source>
        <dbReference type="EMBL" id="EAZ63167.2"/>
    </source>
</evidence>
<dbReference type="Pfam" id="PF04479">
    <property type="entry name" value="RTA1"/>
    <property type="match status" value="1"/>
</dbReference>
<dbReference type="OMA" id="TAAHTWR"/>
<feature type="transmembrane region" description="Helical" evidence="6">
    <location>
        <begin position="165"/>
        <end position="191"/>
    </location>
</feature>
<dbReference type="EMBL" id="AAVQ01000002">
    <property type="protein sequence ID" value="EAZ63167.2"/>
    <property type="molecule type" value="Genomic_DNA"/>
</dbReference>
<evidence type="ECO:0000256" key="1">
    <source>
        <dbReference type="ARBA" id="ARBA00004141"/>
    </source>
</evidence>
<dbReference type="HOGENOM" id="CLU_033465_3_1_1"/>
<evidence type="ECO:0000256" key="5">
    <source>
        <dbReference type="ARBA" id="ARBA00023136"/>
    </source>
</evidence>
<dbReference type="RefSeq" id="XP_001387190.2">
    <property type="nucleotide sequence ID" value="XM_001387153.1"/>
</dbReference>
<dbReference type="GO" id="GO:0016020">
    <property type="term" value="C:membrane"/>
    <property type="evidence" value="ECO:0007669"/>
    <property type="project" value="UniProtKB-SubCell"/>
</dbReference>
<proteinExistence type="inferred from homology"/>
<feature type="transmembrane region" description="Helical" evidence="6">
    <location>
        <begin position="12"/>
        <end position="33"/>
    </location>
</feature>
<dbReference type="AlphaFoldDB" id="A3GI39"/>
<dbReference type="eggNOG" id="ENOG502QURG">
    <property type="taxonomic scope" value="Eukaryota"/>
</dbReference>
<comment type="subcellular location">
    <subcellularLocation>
        <location evidence="1">Membrane</location>
        <topology evidence="1">Multi-pass membrane protein</topology>
    </subcellularLocation>
</comment>
<accession>A3GI39</accession>
<feature type="transmembrane region" description="Helical" evidence="6">
    <location>
        <begin position="53"/>
        <end position="72"/>
    </location>
</feature>
<comment type="caution">
    <text evidence="7">The sequence shown here is derived from an EMBL/GenBank/DDBJ whole genome shotgun (WGS) entry which is preliminary data.</text>
</comment>
<dbReference type="FunCoup" id="A3GI39">
    <property type="interactions" value="47"/>
</dbReference>
<feature type="transmembrane region" description="Helical" evidence="6">
    <location>
        <begin position="212"/>
        <end position="231"/>
    </location>
</feature>
<dbReference type="InterPro" id="IPR007568">
    <property type="entry name" value="RTA1"/>
</dbReference>
<dbReference type="KEGG" id="pic:PICST_29209"/>
<dbReference type="Proteomes" id="UP000002258">
    <property type="component" value="Chromosome 1"/>
</dbReference>
<dbReference type="GeneID" id="4851938"/>
<gene>
    <name evidence="7" type="primary">RTA1.2</name>
    <name evidence="7" type="ORF">PICST_29209</name>
</gene>
<keyword evidence="3 6" id="KW-0812">Transmembrane</keyword>
<evidence type="ECO:0000256" key="4">
    <source>
        <dbReference type="ARBA" id="ARBA00022989"/>
    </source>
</evidence>
<evidence type="ECO:0000256" key="3">
    <source>
        <dbReference type="ARBA" id="ARBA00022692"/>
    </source>
</evidence>
<dbReference type="PANTHER" id="PTHR31465">
    <property type="entry name" value="PROTEIN RTA1-RELATED"/>
    <property type="match status" value="1"/>
</dbReference>
<evidence type="ECO:0000313" key="8">
    <source>
        <dbReference type="Proteomes" id="UP000002258"/>
    </source>
</evidence>
<evidence type="ECO:0000256" key="2">
    <source>
        <dbReference type="ARBA" id="ARBA00009969"/>
    </source>
</evidence>
<feature type="transmembrane region" description="Helical" evidence="6">
    <location>
        <begin position="251"/>
        <end position="271"/>
    </location>
</feature>